<dbReference type="InterPro" id="IPR009003">
    <property type="entry name" value="Peptidase_S1_PA"/>
</dbReference>
<dbReference type="AlphaFoldDB" id="A0A0F9AEE4"/>
<evidence type="ECO:0000256" key="1">
    <source>
        <dbReference type="SAM" id="Phobius"/>
    </source>
</evidence>
<keyword evidence="1" id="KW-1133">Transmembrane helix</keyword>
<protein>
    <recommendedName>
        <fullName evidence="3">Peptidase S1 domain-containing protein</fullName>
    </recommendedName>
</protein>
<organism evidence="2">
    <name type="scientific">marine sediment metagenome</name>
    <dbReference type="NCBI Taxonomy" id="412755"/>
    <lineage>
        <taxon>unclassified sequences</taxon>
        <taxon>metagenomes</taxon>
        <taxon>ecological metagenomes</taxon>
    </lineage>
</organism>
<name>A0A0F9AEE4_9ZZZZ</name>
<comment type="caution">
    <text evidence="2">The sequence shown here is derived from an EMBL/GenBank/DDBJ whole genome shotgun (WGS) entry which is preliminary data.</text>
</comment>
<reference evidence="2" key="1">
    <citation type="journal article" date="2015" name="Nature">
        <title>Complex archaea that bridge the gap between prokaryotes and eukaryotes.</title>
        <authorList>
            <person name="Spang A."/>
            <person name="Saw J.H."/>
            <person name="Jorgensen S.L."/>
            <person name="Zaremba-Niedzwiedzka K."/>
            <person name="Martijn J."/>
            <person name="Lind A.E."/>
            <person name="van Eijk R."/>
            <person name="Schleper C."/>
            <person name="Guy L."/>
            <person name="Ettema T.J."/>
        </authorList>
    </citation>
    <scope>NUCLEOTIDE SEQUENCE</scope>
</reference>
<accession>A0A0F9AEE4</accession>
<proteinExistence type="predicted"/>
<gene>
    <name evidence="2" type="ORF">LCGC14_2660580</name>
</gene>
<sequence>MVGIYILGKIMKFRVLLFFILINLFPILGVNIFCSDSYGGGSVQGSGTLIMGKVDDKEMSWILTCNHVVKDLRKVSTIIDGEGDEKKQVRY</sequence>
<feature type="transmembrane region" description="Helical" evidence="1">
    <location>
        <begin position="15"/>
        <end position="33"/>
    </location>
</feature>
<keyword evidence="1" id="KW-0812">Transmembrane</keyword>
<dbReference type="SUPFAM" id="SSF50494">
    <property type="entry name" value="Trypsin-like serine proteases"/>
    <property type="match status" value="1"/>
</dbReference>
<keyword evidence="1" id="KW-0472">Membrane</keyword>
<evidence type="ECO:0000313" key="2">
    <source>
        <dbReference type="EMBL" id="KKK96655.1"/>
    </source>
</evidence>
<dbReference type="EMBL" id="LAZR01046384">
    <property type="protein sequence ID" value="KKK96655.1"/>
    <property type="molecule type" value="Genomic_DNA"/>
</dbReference>
<evidence type="ECO:0008006" key="3">
    <source>
        <dbReference type="Google" id="ProtNLM"/>
    </source>
</evidence>